<feature type="region of interest" description="Disordered" evidence="1">
    <location>
        <begin position="17"/>
        <end position="38"/>
    </location>
</feature>
<sequence>MATKNISELNLDDFVRIQGPNKGSARDGSRVTVGRAGDRDSCVKLVDGKLQVTGSDEFRRTVEEAYEAKQTPSSGFGHSPTPSPKPEPEPTLSQLMPKTDTTSATKIRVPILVYQSPRKPRLKADGTLAEDMTFGDMTAEEIKDINTYMGSKMFDLHDPEQSDPLYHFMNLRAMAGNMFSVGEMKMVVLAMIAKFEKSEGGEFRHPVLTQNVKADPRTQRFVTTLLSGVNAHIKSTDGKLNPESLVNWMSEYPSLRPPTFGGLWNNFTGLTMAINDVWGARAELTEFNQFGSHYKGRVKFTLYDHFGLDTPDVGPDPDTGVIKKYGLLAGFRSWFLLQHYDRFAYKPFVSMMEFSYPIEGDM</sequence>
<evidence type="ECO:0000256" key="1">
    <source>
        <dbReference type="SAM" id="MobiDB-lite"/>
    </source>
</evidence>
<name>A0A3A9INQ6_AERVE</name>
<evidence type="ECO:0000313" key="2">
    <source>
        <dbReference type="EMBL" id="RKJ90093.1"/>
    </source>
</evidence>
<protein>
    <submittedName>
        <fullName evidence="2">DUF3289 family protein</fullName>
    </submittedName>
</protein>
<dbReference type="RefSeq" id="WP_120415276.1">
    <property type="nucleotide sequence ID" value="NZ_RAWX01000002.1"/>
</dbReference>
<feature type="region of interest" description="Disordered" evidence="1">
    <location>
        <begin position="66"/>
        <end position="100"/>
    </location>
</feature>
<accession>A0A3A9INQ6</accession>
<gene>
    <name evidence="2" type="ORF">D6R50_12905</name>
</gene>
<evidence type="ECO:0000313" key="3">
    <source>
        <dbReference type="Proteomes" id="UP000281725"/>
    </source>
</evidence>
<dbReference type="InterPro" id="IPR017483">
    <property type="entry name" value="CHP03034"/>
</dbReference>
<comment type="caution">
    <text evidence="2">The sequence shown here is derived from an EMBL/GenBank/DDBJ whole genome shotgun (WGS) entry which is preliminary data.</text>
</comment>
<dbReference type="EMBL" id="RAWX01000002">
    <property type="protein sequence ID" value="RKJ90093.1"/>
    <property type="molecule type" value="Genomic_DNA"/>
</dbReference>
<reference evidence="2 3" key="1">
    <citation type="submission" date="2018-09" db="EMBL/GenBank/DDBJ databases">
        <title>Genome sequencing of Aeromonas veronii MS-17-88.</title>
        <authorList>
            <person name="Tekedar H.C."/>
            <person name="Arick M.A."/>
            <person name="Hsu C.-Y."/>
            <person name="Thrash A."/>
            <person name="Karsi A."/>
            <person name="Lawrence M.L."/>
            <person name="Abdelhamed H."/>
        </authorList>
    </citation>
    <scope>NUCLEOTIDE SEQUENCE [LARGE SCALE GENOMIC DNA]</scope>
    <source>
        <strain evidence="2 3">MS 17-88</strain>
    </source>
</reference>
<dbReference type="AlphaFoldDB" id="A0A3A9INQ6"/>
<proteinExistence type="predicted"/>
<dbReference type="Proteomes" id="UP000281725">
    <property type="component" value="Unassembled WGS sequence"/>
</dbReference>
<dbReference type="Pfam" id="PF11692">
    <property type="entry name" value="DUF3289"/>
    <property type="match status" value="1"/>
</dbReference>
<organism evidence="2 3">
    <name type="scientific">Aeromonas veronii</name>
    <dbReference type="NCBI Taxonomy" id="654"/>
    <lineage>
        <taxon>Bacteria</taxon>
        <taxon>Pseudomonadati</taxon>
        <taxon>Pseudomonadota</taxon>
        <taxon>Gammaproteobacteria</taxon>
        <taxon>Aeromonadales</taxon>
        <taxon>Aeromonadaceae</taxon>
        <taxon>Aeromonas</taxon>
    </lineage>
</organism>